<sequence>MPWPEGVVEQFEIVDLYTSEESEFYGPFNSLLADLFPSSEHYQVSPQAKRIDESLDFTFQYIVRRRLIPVFFLEIKTFRSLTLLSARGSADNEMRRSFREFASGTTPIPTLYGLSAFGPQFCVYVFQSDTRRIDPPAIARDLVVINDTAPADRWAYNLLEPTGEAKLREIVNAVKGMSAGL</sequence>
<protein>
    <recommendedName>
        <fullName evidence="3">Fungal-type protein kinase domain-containing protein</fullName>
    </recommendedName>
</protein>
<name>A0A067SN67_GALM3</name>
<evidence type="ECO:0000313" key="2">
    <source>
        <dbReference type="Proteomes" id="UP000027222"/>
    </source>
</evidence>
<evidence type="ECO:0008006" key="3">
    <source>
        <dbReference type="Google" id="ProtNLM"/>
    </source>
</evidence>
<accession>A0A067SN67</accession>
<keyword evidence="2" id="KW-1185">Reference proteome</keyword>
<reference evidence="2" key="1">
    <citation type="journal article" date="2014" name="Proc. Natl. Acad. Sci. U.S.A.">
        <title>Extensive sampling of basidiomycete genomes demonstrates inadequacy of the white-rot/brown-rot paradigm for wood decay fungi.</title>
        <authorList>
            <person name="Riley R."/>
            <person name="Salamov A.A."/>
            <person name="Brown D.W."/>
            <person name="Nagy L.G."/>
            <person name="Floudas D."/>
            <person name="Held B.W."/>
            <person name="Levasseur A."/>
            <person name="Lombard V."/>
            <person name="Morin E."/>
            <person name="Otillar R."/>
            <person name="Lindquist E.A."/>
            <person name="Sun H."/>
            <person name="LaButti K.M."/>
            <person name="Schmutz J."/>
            <person name="Jabbour D."/>
            <person name="Luo H."/>
            <person name="Baker S.E."/>
            <person name="Pisabarro A.G."/>
            <person name="Walton J.D."/>
            <person name="Blanchette R.A."/>
            <person name="Henrissat B."/>
            <person name="Martin F."/>
            <person name="Cullen D."/>
            <person name="Hibbett D.S."/>
            <person name="Grigoriev I.V."/>
        </authorList>
    </citation>
    <scope>NUCLEOTIDE SEQUENCE [LARGE SCALE GENOMIC DNA]</scope>
    <source>
        <strain evidence="2">CBS 339.88</strain>
    </source>
</reference>
<dbReference type="HOGENOM" id="CLU_085786_3_1_1"/>
<dbReference type="STRING" id="685588.A0A067SN67"/>
<dbReference type="AlphaFoldDB" id="A0A067SN67"/>
<dbReference type="EMBL" id="KL142389">
    <property type="protein sequence ID" value="KDR72356.1"/>
    <property type="molecule type" value="Genomic_DNA"/>
</dbReference>
<dbReference type="OrthoDB" id="3254408at2759"/>
<evidence type="ECO:0000313" key="1">
    <source>
        <dbReference type="EMBL" id="KDR72356.1"/>
    </source>
</evidence>
<dbReference type="Proteomes" id="UP000027222">
    <property type="component" value="Unassembled WGS sequence"/>
</dbReference>
<proteinExistence type="predicted"/>
<gene>
    <name evidence="1" type="ORF">GALMADRAFT_102070</name>
</gene>
<organism evidence="1 2">
    <name type="scientific">Galerina marginata (strain CBS 339.88)</name>
    <dbReference type="NCBI Taxonomy" id="685588"/>
    <lineage>
        <taxon>Eukaryota</taxon>
        <taxon>Fungi</taxon>
        <taxon>Dikarya</taxon>
        <taxon>Basidiomycota</taxon>
        <taxon>Agaricomycotina</taxon>
        <taxon>Agaricomycetes</taxon>
        <taxon>Agaricomycetidae</taxon>
        <taxon>Agaricales</taxon>
        <taxon>Agaricineae</taxon>
        <taxon>Strophariaceae</taxon>
        <taxon>Galerina</taxon>
    </lineage>
</organism>